<dbReference type="AlphaFoldDB" id="A0A226C156"/>
<dbReference type="GO" id="GO:0005737">
    <property type="term" value="C:cytoplasm"/>
    <property type="evidence" value="ECO:0007669"/>
    <property type="project" value="UniProtKB-SubCell"/>
</dbReference>
<dbReference type="InterPro" id="IPR013221">
    <property type="entry name" value="Mur_ligase_cen"/>
</dbReference>
<dbReference type="Gene3D" id="3.40.1190.10">
    <property type="entry name" value="Mur-like, catalytic domain"/>
    <property type="match status" value="1"/>
</dbReference>
<dbReference type="Gene3D" id="3.40.1390.10">
    <property type="entry name" value="MurE/MurF, N-terminal domain"/>
    <property type="match status" value="1"/>
</dbReference>
<comment type="catalytic activity">
    <reaction evidence="10 11">
        <text>D-alanyl-D-alanine + UDP-N-acetyl-alpha-D-muramoyl-L-alanyl-gamma-D-glutamyl-meso-2,6-diaminopimelate + ATP = UDP-N-acetyl-alpha-D-muramoyl-L-alanyl-gamma-D-glutamyl-meso-2,6-diaminopimeloyl-D-alanyl-D-alanine + ADP + phosphate + H(+)</text>
        <dbReference type="Rhea" id="RHEA:28374"/>
        <dbReference type="ChEBI" id="CHEBI:15378"/>
        <dbReference type="ChEBI" id="CHEBI:30616"/>
        <dbReference type="ChEBI" id="CHEBI:43474"/>
        <dbReference type="ChEBI" id="CHEBI:57822"/>
        <dbReference type="ChEBI" id="CHEBI:61386"/>
        <dbReference type="ChEBI" id="CHEBI:83905"/>
        <dbReference type="ChEBI" id="CHEBI:456216"/>
        <dbReference type="EC" id="6.3.2.10"/>
    </reaction>
</comment>
<evidence type="ECO:0000256" key="1">
    <source>
        <dbReference type="ARBA" id="ARBA00022490"/>
    </source>
</evidence>
<dbReference type="GO" id="GO:0047480">
    <property type="term" value="F:UDP-N-acetylmuramoyl-tripeptide-D-alanyl-D-alanine ligase activity"/>
    <property type="evidence" value="ECO:0007669"/>
    <property type="project" value="UniProtKB-UniRule"/>
</dbReference>
<evidence type="ECO:0000259" key="13">
    <source>
        <dbReference type="Pfam" id="PF02875"/>
    </source>
</evidence>
<keyword evidence="4 10" id="KW-0547">Nucleotide-binding</keyword>
<comment type="subcellular location">
    <subcellularLocation>
        <location evidence="10 11">Cytoplasm</location>
    </subcellularLocation>
</comment>
<dbReference type="GO" id="GO:0051301">
    <property type="term" value="P:cell division"/>
    <property type="evidence" value="ECO:0007669"/>
    <property type="project" value="UniProtKB-KW"/>
</dbReference>
<organism evidence="15 16">
    <name type="scientific">Natranaerobius trueperi</name>
    <dbReference type="NCBI Taxonomy" id="759412"/>
    <lineage>
        <taxon>Bacteria</taxon>
        <taxon>Bacillati</taxon>
        <taxon>Bacillota</taxon>
        <taxon>Clostridia</taxon>
        <taxon>Natranaerobiales</taxon>
        <taxon>Natranaerobiaceae</taxon>
        <taxon>Natranaerobius</taxon>
    </lineage>
</organism>
<keyword evidence="5 10" id="KW-0067">ATP-binding</keyword>
<dbReference type="InterPro" id="IPR004101">
    <property type="entry name" value="Mur_ligase_C"/>
</dbReference>
<reference evidence="15 16" key="1">
    <citation type="submission" date="2017-06" db="EMBL/GenBank/DDBJ databases">
        <title>Draft Genome Sequence of Natranaerobius trueperi halophilic, alkalithermophilic bacteria from soda lakes.</title>
        <authorList>
            <person name="Zhao B."/>
        </authorList>
    </citation>
    <scope>NUCLEOTIDE SEQUENCE [LARGE SCALE GENOMIC DNA]</scope>
    <source>
        <strain evidence="15 16">DSM 18760</strain>
    </source>
</reference>
<evidence type="ECO:0000256" key="6">
    <source>
        <dbReference type="ARBA" id="ARBA00022960"/>
    </source>
</evidence>
<evidence type="ECO:0000259" key="12">
    <source>
        <dbReference type="Pfam" id="PF01225"/>
    </source>
</evidence>
<dbReference type="SUPFAM" id="SSF53623">
    <property type="entry name" value="MurD-like peptide ligases, catalytic domain"/>
    <property type="match status" value="1"/>
</dbReference>
<dbReference type="Pfam" id="PF08245">
    <property type="entry name" value="Mur_ligase_M"/>
    <property type="match status" value="1"/>
</dbReference>
<comment type="caution">
    <text evidence="15">The sequence shown here is derived from an EMBL/GenBank/DDBJ whole genome shotgun (WGS) entry which is preliminary data.</text>
</comment>
<comment type="similarity">
    <text evidence="10">Belongs to the MurCDEF family. MurF subfamily.</text>
</comment>
<evidence type="ECO:0000256" key="9">
    <source>
        <dbReference type="ARBA" id="ARBA00023316"/>
    </source>
</evidence>
<evidence type="ECO:0000256" key="8">
    <source>
        <dbReference type="ARBA" id="ARBA00023306"/>
    </source>
</evidence>
<dbReference type="InterPro" id="IPR051046">
    <property type="entry name" value="MurCDEF_CellWall_CoF430Synth"/>
</dbReference>
<feature type="domain" description="Mur ligase central" evidence="14">
    <location>
        <begin position="111"/>
        <end position="295"/>
    </location>
</feature>
<dbReference type="GO" id="GO:0008360">
    <property type="term" value="P:regulation of cell shape"/>
    <property type="evidence" value="ECO:0007669"/>
    <property type="project" value="UniProtKB-KW"/>
</dbReference>
<dbReference type="Proteomes" id="UP000214588">
    <property type="component" value="Unassembled WGS sequence"/>
</dbReference>
<evidence type="ECO:0000256" key="2">
    <source>
        <dbReference type="ARBA" id="ARBA00022598"/>
    </source>
</evidence>
<keyword evidence="9 10" id="KW-0961">Cell wall biogenesis/degradation</keyword>
<name>A0A226C156_9FIRM</name>
<dbReference type="SUPFAM" id="SSF53244">
    <property type="entry name" value="MurD-like peptide ligases, peptide-binding domain"/>
    <property type="match status" value="1"/>
</dbReference>
<dbReference type="Pfam" id="PF02875">
    <property type="entry name" value="Mur_ligase_C"/>
    <property type="match status" value="1"/>
</dbReference>
<accession>A0A226C156</accession>
<dbReference type="Gene3D" id="3.90.190.20">
    <property type="entry name" value="Mur ligase, C-terminal domain"/>
    <property type="match status" value="1"/>
</dbReference>
<proteinExistence type="inferred from homology"/>
<dbReference type="InterPro" id="IPR000713">
    <property type="entry name" value="Mur_ligase_N"/>
</dbReference>
<dbReference type="NCBIfam" id="TIGR01143">
    <property type="entry name" value="murF"/>
    <property type="match status" value="1"/>
</dbReference>
<dbReference type="SUPFAM" id="SSF63418">
    <property type="entry name" value="MurE/MurF N-terminal domain"/>
    <property type="match status" value="1"/>
</dbReference>
<evidence type="ECO:0000256" key="11">
    <source>
        <dbReference type="RuleBase" id="RU004136"/>
    </source>
</evidence>
<comment type="function">
    <text evidence="10 11">Involved in cell wall formation. Catalyzes the final step in the synthesis of UDP-N-acetylmuramoyl-pentapeptide, the precursor of murein.</text>
</comment>
<keyword evidence="16" id="KW-1185">Reference proteome</keyword>
<keyword evidence="2 10" id="KW-0436">Ligase</keyword>
<dbReference type="OrthoDB" id="9801978at2"/>
<keyword evidence="7 10" id="KW-0573">Peptidoglycan synthesis</keyword>
<sequence length="457" mass="49995">MAWTGYELAKNSDGKIINGDPDTTVTGFKVDSRYVEEGDLFVCLPGEKTDGHKFINDALNNGASGCLVSKEIDIDKRYNDPLIIEVEDTLLSLQNIAKKHRQKFGVSVIGITGSVGKTTTKDMVNEVLSTKYRVLKTEGNLNSEIGLPLMLLKLQKEHQVAVLEMGMNDKGEISRLCEIARPNVAVITNVAESHIEKLGSLDNIASAKSELLEGLLPGGTAVLNHDDWRVKNMNKKAPGEVLFYGLTGGDLIASNIGITDQETTAEVKYQGEVYKLQLPLLGKHNVSNSLAAIAVGKIFGLTINAAIKGLEDFSITSMRTQVQHHKGLTIINDAYNANVQSTIAALEILENLSAKRKIAILGDMYELGEYTVKAHMEIGDEVIQREIDCLITVGKLTEETYNKAKDLKPQKTQIYHVKDNNQAVDLLEEIISSGDAILVKGSRGMAMEKIVYALQEI</sequence>
<dbReference type="PANTHER" id="PTHR43024:SF1">
    <property type="entry name" value="UDP-N-ACETYLMURAMOYL-TRIPEPTIDE--D-ALANYL-D-ALANINE LIGASE"/>
    <property type="match status" value="1"/>
</dbReference>
<dbReference type="InterPro" id="IPR005863">
    <property type="entry name" value="UDP-N-AcMur_synth"/>
</dbReference>
<protein>
    <recommendedName>
        <fullName evidence="10 11">UDP-N-acetylmuramoyl-tripeptide--D-alanyl-D-alanine ligase</fullName>
        <ecNumber evidence="10 11">6.3.2.10</ecNumber>
    </recommendedName>
    <alternativeName>
        <fullName evidence="10">D-alanyl-D-alanine-adding enzyme</fullName>
    </alternativeName>
</protein>
<dbReference type="InterPro" id="IPR036615">
    <property type="entry name" value="Mur_ligase_C_dom_sf"/>
</dbReference>
<dbReference type="InterPro" id="IPR036565">
    <property type="entry name" value="Mur-like_cat_sf"/>
</dbReference>
<dbReference type="GO" id="GO:0008766">
    <property type="term" value="F:UDP-N-acetylmuramoylalanyl-D-glutamyl-2,6-diaminopimelate-D-alanyl-D-alanine ligase activity"/>
    <property type="evidence" value="ECO:0007669"/>
    <property type="project" value="RHEA"/>
</dbReference>
<keyword evidence="8 10" id="KW-0131">Cell cycle</keyword>
<dbReference type="GO" id="GO:0005524">
    <property type="term" value="F:ATP binding"/>
    <property type="evidence" value="ECO:0007669"/>
    <property type="project" value="UniProtKB-UniRule"/>
</dbReference>
<dbReference type="Pfam" id="PF01225">
    <property type="entry name" value="Mur_ligase"/>
    <property type="match status" value="1"/>
</dbReference>
<feature type="domain" description="Mur ligase C-terminal" evidence="13">
    <location>
        <begin position="319"/>
        <end position="443"/>
    </location>
</feature>
<evidence type="ECO:0000313" key="16">
    <source>
        <dbReference type="Proteomes" id="UP000214588"/>
    </source>
</evidence>
<feature type="domain" description="Mur ligase N-terminal catalytic" evidence="12">
    <location>
        <begin position="25"/>
        <end position="98"/>
    </location>
</feature>
<dbReference type="GO" id="GO:0071555">
    <property type="term" value="P:cell wall organization"/>
    <property type="evidence" value="ECO:0007669"/>
    <property type="project" value="UniProtKB-KW"/>
</dbReference>
<dbReference type="PANTHER" id="PTHR43024">
    <property type="entry name" value="UDP-N-ACETYLMURAMOYL-TRIPEPTIDE--D-ALANYL-D-ALANINE LIGASE"/>
    <property type="match status" value="1"/>
</dbReference>
<keyword evidence="1 10" id="KW-0963">Cytoplasm</keyword>
<comment type="pathway">
    <text evidence="10 11">Cell wall biogenesis; peptidoglycan biosynthesis.</text>
</comment>
<dbReference type="UniPathway" id="UPA00219"/>
<evidence type="ECO:0000313" key="15">
    <source>
        <dbReference type="EMBL" id="OWZ84127.1"/>
    </source>
</evidence>
<evidence type="ECO:0000256" key="3">
    <source>
        <dbReference type="ARBA" id="ARBA00022618"/>
    </source>
</evidence>
<evidence type="ECO:0000256" key="10">
    <source>
        <dbReference type="HAMAP-Rule" id="MF_02019"/>
    </source>
</evidence>
<dbReference type="EC" id="6.3.2.10" evidence="10 11"/>
<gene>
    <name evidence="10" type="primary">murF</name>
    <name evidence="15" type="ORF">CDO51_04465</name>
</gene>
<evidence type="ECO:0000256" key="7">
    <source>
        <dbReference type="ARBA" id="ARBA00022984"/>
    </source>
</evidence>
<keyword evidence="3 10" id="KW-0132">Cell division</keyword>
<evidence type="ECO:0000256" key="5">
    <source>
        <dbReference type="ARBA" id="ARBA00022840"/>
    </source>
</evidence>
<evidence type="ECO:0000256" key="4">
    <source>
        <dbReference type="ARBA" id="ARBA00022741"/>
    </source>
</evidence>
<dbReference type="InterPro" id="IPR035911">
    <property type="entry name" value="MurE/MurF_N"/>
</dbReference>
<evidence type="ECO:0000259" key="14">
    <source>
        <dbReference type="Pfam" id="PF08245"/>
    </source>
</evidence>
<dbReference type="EMBL" id="NIQC01000007">
    <property type="protein sequence ID" value="OWZ84127.1"/>
    <property type="molecule type" value="Genomic_DNA"/>
</dbReference>
<dbReference type="RefSeq" id="WP_089023105.1">
    <property type="nucleotide sequence ID" value="NZ_NIQC01000007.1"/>
</dbReference>
<dbReference type="GO" id="GO:0009252">
    <property type="term" value="P:peptidoglycan biosynthetic process"/>
    <property type="evidence" value="ECO:0007669"/>
    <property type="project" value="UniProtKB-UniRule"/>
</dbReference>
<keyword evidence="6 10" id="KW-0133">Cell shape</keyword>
<dbReference type="HAMAP" id="MF_02019">
    <property type="entry name" value="MurF"/>
    <property type="match status" value="1"/>
</dbReference>
<feature type="binding site" evidence="10">
    <location>
        <begin position="113"/>
        <end position="119"/>
    </location>
    <ligand>
        <name>ATP</name>
        <dbReference type="ChEBI" id="CHEBI:30616"/>
    </ligand>
</feature>